<evidence type="ECO:0000313" key="9">
    <source>
        <dbReference type="EMBL" id="KAF9787835.1"/>
    </source>
</evidence>
<keyword evidence="10" id="KW-1185">Reference proteome</keyword>
<dbReference type="OrthoDB" id="1368at2759"/>
<dbReference type="PANTHER" id="PTHR33281:SF19">
    <property type="entry name" value="VOLTAGE-DEPENDENT ANION CHANNEL-FORMING PROTEIN YNEE"/>
    <property type="match status" value="1"/>
</dbReference>
<evidence type="ECO:0000313" key="10">
    <source>
        <dbReference type="Proteomes" id="UP000736335"/>
    </source>
</evidence>
<dbReference type="InterPro" id="IPR044669">
    <property type="entry name" value="YneE/VCCN1/2-like"/>
</dbReference>
<keyword evidence="4 8" id="KW-0812">Transmembrane</keyword>
<evidence type="ECO:0000256" key="7">
    <source>
        <dbReference type="ARBA" id="ARBA00023136"/>
    </source>
</evidence>
<organism evidence="9 10">
    <name type="scientific">Thelephora terrestris</name>
    <dbReference type="NCBI Taxonomy" id="56493"/>
    <lineage>
        <taxon>Eukaryota</taxon>
        <taxon>Fungi</taxon>
        <taxon>Dikarya</taxon>
        <taxon>Basidiomycota</taxon>
        <taxon>Agaricomycotina</taxon>
        <taxon>Agaricomycetes</taxon>
        <taxon>Thelephorales</taxon>
        <taxon>Thelephoraceae</taxon>
        <taxon>Thelephora</taxon>
    </lineage>
</organism>
<keyword evidence="5 8" id="KW-1133">Transmembrane helix</keyword>
<protein>
    <submittedName>
        <fullName evidence="9">Bestrophin, RFP-TM, chloride channel-domain-containing protein</fullName>
    </submittedName>
</protein>
<evidence type="ECO:0000256" key="5">
    <source>
        <dbReference type="ARBA" id="ARBA00022989"/>
    </source>
</evidence>
<evidence type="ECO:0000256" key="6">
    <source>
        <dbReference type="ARBA" id="ARBA00023065"/>
    </source>
</evidence>
<dbReference type="AlphaFoldDB" id="A0A9P6L9A7"/>
<dbReference type="EMBL" id="WIUZ02000004">
    <property type="protein sequence ID" value="KAF9787835.1"/>
    <property type="molecule type" value="Genomic_DNA"/>
</dbReference>
<name>A0A9P6L9A7_9AGAM</name>
<keyword evidence="2" id="KW-0813">Transport</keyword>
<proteinExistence type="predicted"/>
<sequence>MVAENPLFQGSLSRKKFQATVVNDIWPEVLFFTLIAMMVTLVNKLTETNLSAASSLLTVLGTVLGLVISFRTSSAYERFSEGRRLWGSVQVLCRNAAQTIWLHVPNERPNKTDPTLSKPALYGILEKKSMINLLQGIAVALKHMLRAEPGVYYEDLYPLVCLLPRYAYLADGSKPNDLLPMWQASLAGKRSEWKPPTLKKSATTLTVGVSLDEVEKSGWHSTSRSRAGFDPEGVLPTVFSDVPLRPSRNPPSDGFFSYFPIFRPLKRLRKAFSRDREIHNIDGDSELDAAERKRRNREPTDSNVPLEIIMYLNGYNAFLLRNTYLPPAAATSLTNTLSSLHDAISGLDRIRTTPLPFAYQAHLRISLWFYLLFLPFQLYKTMFWLTIPATAFTAFLLLGFLEIGQEIENPFNYDLNDLDLDSFCLMLQRDLHEITAHPGPLVPDDYVFTNWNQPFAPADRRSAEEILGDTRHVYHGDSGKESVRETLLQNWQIVDTQTRKR</sequence>
<reference evidence="9" key="2">
    <citation type="submission" date="2020-11" db="EMBL/GenBank/DDBJ databases">
        <authorList>
            <consortium name="DOE Joint Genome Institute"/>
            <person name="Kuo A."/>
            <person name="Miyauchi S."/>
            <person name="Kiss E."/>
            <person name="Drula E."/>
            <person name="Kohler A."/>
            <person name="Sanchez-Garcia M."/>
            <person name="Andreopoulos B."/>
            <person name="Barry K.W."/>
            <person name="Bonito G."/>
            <person name="Buee M."/>
            <person name="Carver A."/>
            <person name="Chen C."/>
            <person name="Cichocki N."/>
            <person name="Clum A."/>
            <person name="Culley D."/>
            <person name="Crous P.W."/>
            <person name="Fauchery L."/>
            <person name="Girlanda M."/>
            <person name="Hayes R."/>
            <person name="Keri Z."/>
            <person name="Labutti K."/>
            <person name="Lipzen A."/>
            <person name="Lombard V."/>
            <person name="Magnuson J."/>
            <person name="Maillard F."/>
            <person name="Morin E."/>
            <person name="Murat C."/>
            <person name="Nolan M."/>
            <person name="Ohm R."/>
            <person name="Pangilinan J."/>
            <person name="Pereira M."/>
            <person name="Perotto S."/>
            <person name="Peter M."/>
            <person name="Riley R."/>
            <person name="Sitrit Y."/>
            <person name="Stielow B."/>
            <person name="Szollosi G."/>
            <person name="Zifcakova L."/>
            <person name="Stursova M."/>
            <person name="Spatafora J.W."/>
            <person name="Tedersoo L."/>
            <person name="Vaario L.-M."/>
            <person name="Yamada A."/>
            <person name="Yan M."/>
            <person name="Wang P."/>
            <person name="Xu J."/>
            <person name="Bruns T."/>
            <person name="Baldrian P."/>
            <person name="Vilgalys R."/>
            <person name="Henrissat B."/>
            <person name="Grigoriev I.V."/>
            <person name="Hibbett D."/>
            <person name="Nagy L.G."/>
            <person name="Martin F.M."/>
        </authorList>
    </citation>
    <scope>NUCLEOTIDE SEQUENCE</scope>
    <source>
        <strain evidence="9">UH-Tt-Lm1</strain>
    </source>
</reference>
<keyword evidence="7 8" id="KW-0472">Membrane</keyword>
<reference evidence="9" key="1">
    <citation type="journal article" date="2020" name="Nat. Commun.">
        <title>Large-scale genome sequencing of mycorrhizal fungi provides insights into the early evolution of symbiotic traits.</title>
        <authorList>
            <person name="Miyauchi S."/>
            <person name="Kiss E."/>
            <person name="Kuo A."/>
            <person name="Drula E."/>
            <person name="Kohler A."/>
            <person name="Sanchez-Garcia M."/>
            <person name="Morin E."/>
            <person name="Andreopoulos B."/>
            <person name="Barry K.W."/>
            <person name="Bonito G."/>
            <person name="Buee M."/>
            <person name="Carver A."/>
            <person name="Chen C."/>
            <person name="Cichocki N."/>
            <person name="Clum A."/>
            <person name="Culley D."/>
            <person name="Crous P.W."/>
            <person name="Fauchery L."/>
            <person name="Girlanda M."/>
            <person name="Hayes R.D."/>
            <person name="Keri Z."/>
            <person name="LaButti K."/>
            <person name="Lipzen A."/>
            <person name="Lombard V."/>
            <person name="Magnuson J."/>
            <person name="Maillard F."/>
            <person name="Murat C."/>
            <person name="Nolan M."/>
            <person name="Ohm R.A."/>
            <person name="Pangilinan J."/>
            <person name="Pereira M.F."/>
            <person name="Perotto S."/>
            <person name="Peter M."/>
            <person name="Pfister S."/>
            <person name="Riley R."/>
            <person name="Sitrit Y."/>
            <person name="Stielow J.B."/>
            <person name="Szollosi G."/>
            <person name="Zifcakova L."/>
            <person name="Stursova M."/>
            <person name="Spatafora J.W."/>
            <person name="Tedersoo L."/>
            <person name="Vaario L.M."/>
            <person name="Yamada A."/>
            <person name="Yan M."/>
            <person name="Wang P."/>
            <person name="Xu J."/>
            <person name="Bruns T."/>
            <person name="Baldrian P."/>
            <person name="Vilgalys R."/>
            <person name="Dunand C."/>
            <person name="Henrissat B."/>
            <person name="Grigoriev I.V."/>
            <person name="Hibbett D."/>
            <person name="Nagy L.G."/>
            <person name="Martin F.M."/>
        </authorList>
    </citation>
    <scope>NUCLEOTIDE SEQUENCE</scope>
    <source>
        <strain evidence="9">UH-Tt-Lm1</strain>
    </source>
</reference>
<keyword evidence="6" id="KW-0406">Ion transport</keyword>
<evidence type="ECO:0000256" key="8">
    <source>
        <dbReference type="SAM" id="Phobius"/>
    </source>
</evidence>
<feature type="transmembrane region" description="Helical" evidence="8">
    <location>
        <begin position="382"/>
        <end position="401"/>
    </location>
</feature>
<evidence type="ECO:0000256" key="4">
    <source>
        <dbReference type="ARBA" id="ARBA00022692"/>
    </source>
</evidence>
<dbReference type="GO" id="GO:0005254">
    <property type="term" value="F:chloride channel activity"/>
    <property type="evidence" value="ECO:0007669"/>
    <property type="project" value="InterPro"/>
</dbReference>
<dbReference type="Pfam" id="PF25539">
    <property type="entry name" value="Bestrophin_2"/>
    <property type="match status" value="2"/>
</dbReference>
<evidence type="ECO:0000256" key="1">
    <source>
        <dbReference type="ARBA" id="ARBA00004651"/>
    </source>
</evidence>
<dbReference type="GO" id="GO:0005886">
    <property type="term" value="C:plasma membrane"/>
    <property type="evidence" value="ECO:0007669"/>
    <property type="project" value="UniProtKB-SubCell"/>
</dbReference>
<evidence type="ECO:0000256" key="3">
    <source>
        <dbReference type="ARBA" id="ARBA00022475"/>
    </source>
</evidence>
<evidence type="ECO:0000256" key="2">
    <source>
        <dbReference type="ARBA" id="ARBA00022448"/>
    </source>
</evidence>
<accession>A0A9P6L9A7</accession>
<comment type="caution">
    <text evidence="9">The sequence shown here is derived from an EMBL/GenBank/DDBJ whole genome shotgun (WGS) entry which is preliminary data.</text>
</comment>
<comment type="subcellular location">
    <subcellularLocation>
        <location evidence="1">Cell membrane</location>
        <topology evidence="1">Multi-pass membrane protein</topology>
    </subcellularLocation>
</comment>
<keyword evidence="3" id="KW-1003">Cell membrane</keyword>
<dbReference type="PANTHER" id="PTHR33281">
    <property type="entry name" value="UPF0187 PROTEIN YNEE"/>
    <property type="match status" value="1"/>
</dbReference>
<gene>
    <name evidence="9" type="ORF">BJ322DRAFT_583628</name>
</gene>
<feature type="transmembrane region" description="Helical" evidence="8">
    <location>
        <begin position="48"/>
        <end position="70"/>
    </location>
</feature>
<dbReference type="Proteomes" id="UP000736335">
    <property type="component" value="Unassembled WGS sequence"/>
</dbReference>
<feature type="transmembrane region" description="Helical" evidence="8">
    <location>
        <begin position="21"/>
        <end position="42"/>
    </location>
</feature>